<feature type="region of interest" description="Disordered" evidence="1">
    <location>
        <begin position="1"/>
        <end position="21"/>
    </location>
</feature>
<evidence type="ECO:0000313" key="3">
    <source>
        <dbReference type="Proteomes" id="UP000050909"/>
    </source>
</evidence>
<organism evidence="2 3">
    <name type="scientific">Amylolactobacillus amylotrophicus DSM 20534</name>
    <dbReference type="NCBI Taxonomy" id="1423722"/>
    <lineage>
        <taxon>Bacteria</taxon>
        <taxon>Bacillati</taxon>
        <taxon>Bacillota</taxon>
        <taxon>Bacilli</taxon>
        <taxon>Lactobacillales</taxon>
        <taxon>Lactobacillaceae</taxon>
        <taxon>Amylolactobacillus</taxon>
    </lineage>
</organism>
<dbReference type="Proteomes" id="UP000050909">
    <property type="component" value="Unassembled WGS sequence"/>
</dbReference>
<dbReference type="AlphaFoldDB" id="A0A0R1H353"/>
<evidence type="ECO:0000256" key="1">
    <source>
        <dbReference type="SAM" id="MobiDB-lite"/>
    </source>
</evidence>
<dbReference type="PATRIC" id="fig|1423722.3.peg.1073"/>
<accession>A0A0R1H353</accession>
<sequence>MKQTNKEQEEVSLEPPTLNNKKGFHDDFLDNYYAEYSRCYIIKGNVVPKKRSDWWKHDQVTTTESVTKERSYDWPE</sequence>
<evidence type="ECO:0000313" key="2">
    <source>
        <dbReference type="EMBL" id="KRK37722.1"/>
    </source>
</evidence>
<comment type="caution">
    <text evidence="2">The sequence shown here is derived from an EMBL/GenBank/DDBJ whole genome shotgun (WGS) entry which is preliminary data.</text>
</comment>
<gene>
    <name evidence="2" type="ORF">FC62_GL001051</name>
</gene>
<dbReference type="RefSeq" id="WP_056947175.1">
    <property type="nucleotide sequence ID" value="NZ_AZCV01000003.1"/>
</dbReference>
<dbReference type="EMBL" id="AZCV01000003">
    <property type="protein sequence ID" value="KRK37722.1"/>
    <property type="molecule type" value="Genomic_DNA"/>
</dbReference>
<keyword evidence="3" id="KW-1185">Reference proteome</keyword>
<reference evidence="2 3" key="1">
    <citation type="journal article" date="2015" name="Genome Announc.">
        <title>Expanding the biotechnology potential of lactobacilli through comparative genomics of 213 strains and associated genera.</title>
        <authorList>
            <person name="Sun Z."/>
            <person name="Harris H.M."/>
            <person name="McCann A."/>
            <person name="Guo C."/>
            <person name="Argimon S."/>
            <person name="Zhang W."/>
            <person name="Yang X."/>
            <person name="Jeffery I.B."/>
            <person name="Cooney J.C."/>
            <person name="Kagawa T.F."/>
            <person name="Liu W."/>
            <person name="Song Y."/>
            <person name="Salvetti E."/>
            <person name="Wrobel A."/>
            <person name="Rasinkangas P."/>
            <person name="Parkhill J."/>
            <person name="Rea M.C."/>
            <person name="O'Sullivan O."/>
            <person name="Ritari J."/>
            <person name="Douillard F.P."/>
            <person name="Paul Ross R."/>
            <person name="Yang R."/>
            <person name="Briner A.E."/>
            <person name="Felis G.E."/>
            <person name="de Vos W.M."/>
            <person name="Barrangou R."/>
            <person name="Klaenhammer T.R."/>
            <person name="Caufield P.W."/>
            <person name="Cui Y."/>
            <person name="Zhang H."/>
            <person name="O'Toole P.W."/>
        </authorList>
    </citation>
    <scope>NUCLEOTIDE SEQUENCE [LARGE SCALE GENOMIC DNA]</scope>
    <source>
        <strain evidence="2 3">DSM 20534</strain>
    </source>
</reference>
<proteinExistence type="predicted"/>
<name>A0A0R1H353_9LACO</name>
<protein>
    <submittedName>
        <fullName evidence="2">Uncharacterized protein</fullName>
    </submittedName>
</protein>